<dbReference type="SUPFAM" id="SSF55826">
    <property type="entry name" value="YbaK/ProRS associated domain"/>
    <property type="match status" value="1"/>
</dbReference>
<dbReference type="Pfam" id="PF01927">
    <property type="entry name" value="Mut7-C"/>
    <property type="match status" value="1"/>
</dbReference>
<dbReference type="InterPro" id="IPR036397">
    <property type="entry name" value="RNaseH_sf"/>
</dbReference>
<evidence type="ECO:0000259" key="2">
    <source>
        <dbReference type="Pfam" id="PF01927"/>
    </source>
</evidence>
<dbReference type="STRING" id="1156394.T0QZS2"/>
<dbReference type="InParanoid" id="T0QZS2"/>
<dbReference type="SUPFAM" id="SSF53098">
    <property type="entry name" value="Ribonuclease H-like"/>
    <property type="match status" value="1"/>
</dbReference>
<evidence type="ECO:0000259" key="1">
    <source>
        <dbReference type="Pfam" id="PF01612"/>
    </source>
</evidence>
<dbReference type="InterPro" id="IPR002782">
    <property type="entry name" value="Mut7-C_RNAse_dom"/>
</dbReference>
<name>T0QZS2_SAPDV</name>
<dbReference type="InterPro" id="IPR012337">
    <property type="entry name" value="RNaseH-like_sf"/>
</dbReference>
<dbReference type="InterPro" id="IPR036754">
    <property type="entry name" value="YbaK/aa-tRNA-synt-asso_dom_sf"/>
</dbReference>
<dbReference type="OrthoDB" id="10261556at2759"/>
<dbReference type="GeneID" id="19943704"/>
<dbReference type="GO" id="GO:0002161">
    <property type="term" value="F:aminoacyl-tRNA deacylase activity"/>
    <property type="evidence" value="ECO:0007669"/>
    <property type="project" value="InterPro"/>
</dbReference>
<dbReference type="InterPro" id="IPR052408">
    <property type="entry name" value="Exonuclease_MUT-7-like"/>
</dbReference>
<dbReference type="EMBL" id="JH767138">
    <property type="protein sequence ID" value="EQC39540.1"/>
    <property type="molecule type" value="Genomic_DNA"/>
</dbReference>
<dbReference type="Gene3D" id="3.90.960.10">
    <property type="entry name" value="YbaK/aminoacyl-tRNA synthetase-associated domain"/>
    <property type="match status" value="1"/>
</dbReference>
<dbReference type="PANTHER" id="PTHR47765:SF2">
    <property type="entry name" value="EXONUCLEASE MUT-7 HOMOLOG"/>
    <property type="match status" value="1"/>
</dbReference>
<dbReference type="InterPro" id="IPR002562">
    <property type="entry name" value="3'-5'_exonuclease_dom"/>
</dbReference>
<dbReference type="CDD" id="cd04332">
    <property type="entry name" value="YbaK_like"/>
    <property type="match status" value="1"/>
</dbReference>
<dbReference type="OMA" id="FNEETFM"/>
<organism evidence="4 5">
    <name type="scientific">Saprolegnia diclina (strain VS20)</name>
    <dbReference type="NCBI Taxonomy" id="1156394"/>
    <lineage>
        <taxon>Eukaryota</taxon>
        <taxon>Sar</taxon>
        <taxon>Stramenopiles</taxon>
        <taxon>Oomycota</taxon>
        <taxon>Saprolegniomycetes</taxon>
        <taxon>Saprolegniales</taxon>
        <taxon>Saprolegniaceae</taxon>
        <taxon>Saprolegnia</taxon>
    </lineage>
</organism>
<proteinExistence type="predicted"/>
<feature type="domain" description="Mut7-C RNAse" evidence="2">
    <location>
        <begin position="661"/>
        <end position="807"/>
    </location>
</feature>
<evidence type="ECO:0008006" key="6">
    <source>
        <dbReference type="Google" id="ProtNLM"/>
    </source>
</evidence>
<dbReference type="PANTHER" id="PTHR47765">
    <property type="entry name" value="3'-5' EXONUCLEASE DOMAIN-CONTAINING PROTEIN"/>
    <property type="match status" value="1"/>
</dbReference>
<reference evidence="4 5" key="1">
    <citation type="submission" date="2012-04" db="EMBL/GenBank/DDBJ databases">
        <title>The Genome Sequence of Saprolegnia declina VS20.</title>
        <authorList>
            <consortium name="The Broad Institute Genome Sequencing Platform"/>
            <person name="Russ C."/>
            <person name="Nusbaum C."/>
            <person name="Tyler B."/>
            <person name="van West P."/>
            <person name="Dieguez-Uribeondo J."/>
            <person name="de Bruijn I."/>
            <person name="Tripathy S."/>
            <person name="Jiang R."/>
            <person name="Young S.K."/>
            <person name="Zeng Q."/>
            <person name="Gargeya S."/>
            <person name="Fitzgerald M."/>
            <person name="Haas B."/>
            <person name="Abouelleil A."/>
            <person name="Alvarado L."/>
            <person name="Arachchi H.M."/>
            <person name="Berlin A."/>
            <person name="Chapman S.B."/>
            <person name="Goldberg J."/>
            <person name="Griggs A."/>
            <person name="Gujja S."/>
            <person name="Hansen M."/>
            <person name="Howarth C."/>
            <person name="Imamovic A."/>
            <person name="Larimer J."/>
            <person name="McCowen C."/>
            <person name="Montmayeur A."/>
            <person name="Murphy C."/>
            <person name="Neiman D."/>
            <person name="Pearson M."/>
            <person name="Priest M."/>
            <person name="Roberts A."/>
            <person name="Saif S."/>
            <person name="Shea T."/>
            <person name="Sisk P."/>
            <person name="Sykes S."/>
            <person name="Wortman J."/>
            <person name="Nusbaum C."/>
            <person name="Birren B."/>
        </authorList>
    </citation>
    <scope>NUCLEOTIDE SEQUENCE [LARGE SCALE GENOMIC DNA]</scope>
    <source>
        <strain evidence="4 5">VS20</strain>
    </source>
</reference>
<dbReference type="InterPro" id="IPR007214">
    <property type="entry name" value="YbaK/aa-tRNA-synth-assoc-dom"/>
</dbReference>
<dbReference type="GO" id="GO:0003676">
    <property type="term" value="F:nucleic acid binding"/>
    <property type="evidence" value="ECO:0007669"/>
    <property type="project" value="InterPro"/>
</dbReference>
<accession>T0QZS2</accession>
<dbReference type="eggNOG" id="KOG2207">
    <property type="taxonomic scope" value="Eukaryota"/>
</dbReference>
<evidence type="ECO:0000313" key="4">
    <source>
        <dbReference type="EMBL" id="EQC39540.1"/>
    </source>
</evidence>
<dbReference type="Proteomes" id="UP000030762">
    <property type="component" value="Unassembled WGS sequence"/>
</dbReference>
<sequence length="819" mass="90909">MAESARLPRSTPSIDDSRWRDVQASLEARDDGCANLLRELFHAVPVNNFGVCKAALGMIVDQRATNPMACAATLVDLTMRFWTDTTAPIAYLLLMTLDELRIETTAYVADATRRQLQVLVVRALDGADTVDAKVVTKAMGLFSLHAVDDERVLAYGRRLVQNQEYISVLKLVAAFPALQWDFSWLLGQLVATNSWSMAEQLLKAAPSQNLQHLTTHLVELTLAKQDIKKAHKFVHLYGLQAAFPDVESWFRREALEKLCAQKKWSIATSFVGTDASLQATLYQYVAMAARVEEGKHPVWLGVDVEWRPLVSKDETCLASLLQLALADRVFLIDLVALETTRTGLDVVEAILRHPSVLNIGFGFKHDLRVLKHTFPDKTTFDVVHGLVDMGALLRSWQPSYTGRSLSDGAALVLGRPLNKKQQLSDWEKRPLTPKQAEYAALDAWVLVAMAQRMCESSDELYAGCIESIICDVPPSRPVTDIVRLRHARQHAKSASVMTQPRIADFVKLHEGKRIRLFPRSDLDANGEGASVRLANSLCILANGVPCVVVLPQDAKVDLSLLSMVLGVARKKVRFARPTECTSIFGYAPGTVPPFAHNVAAPVLLDTALDGAERIVLGGGTSDVLLEASFEALLELCHAPRVLPLAVQNDITSLQAAPQELKFLADTMLGRVAKWLRMTGVDVVHWDKCDEKSNMLIQATVEHRIVLTRDRKLAKQRQALACYVVLSDNIEAQFQEIKKHFSIEFNEETFMSRCAKCNGKGFRIVPLEEVRVGDDVPARVLETVTDFWACLLCAQLYWVGPKYSTAHAKMQEIFGDIGSQ</sequence>
<gene>
    <name evidence="4" type="ORF">SDRG_02977</name>
</gene>
<dbReference type="AlphaFoldDB" id="T0QZS2"/>
<dbReference type="RefSeq" id="XP_008606812.1">
    <property type="nucleotide sequence ID" value="XM_008608590.1"/>
</dbReference>
<feature type="domain" description="YbaK/aminoacyl-tRNA synthetase-associated" evidence="3">
    <location>
        <begin position="532"/>
        <end position="634"/>
    </location>
</feature>
<evidence type="ECO:0000259" key="3">
    <source>
        <dbReference type="Pfam" id="PF04073"/>
    </source>
</evidence>
<dbReference type="GO" id="GO:0008408">
    <property type="term" value="F:3'-5' exonuclease activity"/>
    <property type="evidence" value="ECO:0007669"/>
    <property type="project" value="InterPro"/>
</dbReference>
<feature type="domain" description="3'-5' exonuclease" evidence="1">
    <location>
        <begin position="287"/>
        <end position="453"/>
    </location>
</feature>
<protein>
    <recommendedName>
        <fullName evidence="6">3'-5' exonuclease domain-containing protein</fullName>
    </recommendedName>
</protein>
<dbReference type="Pfam" id="PF01612">
    <property type="entry name" value="DNA_pol_A_exo1"/>
    <property type="match status" value="1"/>
</dbReference>
<dbReference type="Gene3D" id="3.30.420.10">
    <property type="entry name" value="Ribonuclease H-like superfamily/Ribonuclease H"/>
    <property type="match status" value="1"/>
</dbReference>
<keyword evidence="5" id="KW-1185">Reference proteome</keyword>
<evidence type="ECO:0000313" key="5">
    <source>
        <dbReference type="Proteomes" id="UP000030762"/>
    </source>
</evidence>
<dbReference type="VEuPathDB" id="FungiDB:SDRG_02977"/>
<dbReference type="Pfam" id="PF04073">
    <property type="entry name" value="tRNA_edit"/>
    <property type="match status" value="1"/>
</dbReference>